<sequence length="912" mass="100809">MDTWVPNIPSNLHVSKRKKGNVKEDVDKSRCSFPTLEVGSMSPLTVRQGKNGPEWTSLVQDDRSRKFTVAHANDQVIFPATRSPPFSMPKVSTTQKAERGAHALRTYYPDIDIPAELFREQIESEVRREDALQTLDPSLGNVMDTLYFNESRSKTSGVLAFPMGETGCDLNLSAMEFAKTGKIIFRPSAAPAQTFSTPIRQIRASSSLERPKQPSVLVIRTMASTYIYHASRAMYGPSDQPLTVRLNQLALFDRAHFGDRPIVDITATRSNESVVGINDLGEVYYGRIGHSSLDHDVAHSVRGIGKDGTHEGDLYRILNGTSDEHCLVLSSRSLAAVDFRISEISLPISIPREPKEIFTSVANGQKDSLIRLVTTSEVLWFDERYSRRPVLAYKHHREYDRGLQVSVVDVDESPLTILNSRKNGLLSIYDIHKEATDLVRARSLPQSLVLPSPYEEHLGLYFIEPPPGCSFSRIPLLRLSSRGSISQTTFSIESLADSGASIAPPSCIVAQWDSAVKEIHKMSKSLHPNLGSFGQRDHHTADLRPLYEELFLTGLESSSATADALEDVLDKMPYFWQHSDDNVDAMLTTADIAFRSGDDPSDPSRADFLTGHKLSGVRGQRALKQGQIPVKELVENAPWHTTLLPFMRRYVPDSPSSDADFQTFSDGLRKYDLKMDDYRTGPSLRRETEAREQVALDLSLASHIFAPYPFSKGMPSTNDDDALEVMSRATQAMSLDDDLPSIKFGYFKPTLRTTPYRDGDAAEDKDEQPPGVRLLLQEWDIGTDPETYEYHDPYGVDSIMPSAAALPRSGVPKQQRATPGPSQASQHAPPPILVTRPAPPPIFSASQPAPAPTFSNTQPPRVAPQPSALRKNASLDIVGPSTQEMASTQIVPGPFGGRPPVKKPAKKRIGGF</sequence>
<gene>
    <name evidence="1" type="ORF">K488DRAFT_53551</name>
</gene>
<keyword evidence="2" id="KW-1185">Reference proteome</keyword>
<dbReference type="Proteomes" id="UP000814128">
    <property type="component" value="Unassembled WGS sequence"/>
</dbReference>
<reference evidence="1" key="2">
    <citation type="journal article" date="2022" name="New Phytol.">
        <title>Evolutionary transition to the ectomycorrhizal habit in the genomes of a hyperdiverse lineage of mushroom-forming fungi.</title>
        <authorList>
            <person name="Looney B."/>
            <person name="Miyauchi S."/>
            <person name="Morin E."/>
            <person name="Drula E."/>
            <person name="Courty P.E."/>
            <person name="Kohler A."/>
            <person name="Kuo A."/>
            <person name="LaButti K."/>
            <person name="Pangilinan J."/>
            <person name="Lipzen A."/>
            <person name="Riley R."/>
            <person name="Andreopoulos W."/>
            <person name="He G."/>
            <person name="Johnson J."/>
            <person name="Nolan M."/>
            <person name="Tritt A."/>
            <person name="Barry K.W."/>
            <person name="Grigoriev I.V."/>
            <person name="Nagy L.G."/>
            <person name="Hibbett D."/>
            <person name="Henrissat B."/>
            <person name="Matheny P.B."/>
            <person name="Labbe J."/>
            <person name="Martin F.M."/>
        </authorList>
    </citation>
    <scope>NUCLEOTIDE SEQUENCE</scope>
    <source>
        <strain evidence="1">EC-137</strain>
    </source>
</reference>
<organism evidence="1 2">
    <name type="scientific">Vararia minispora EC-137</name>
    <dbReference type="NCBI Taxonomy" id="1314806"/>
    <lineage>
        <taxon>Eukaryota</taxon>
        <taxon>Fungi</taxon>
        <taxon>Dikarya</taxon>
        <taxon>Basidiomycota</taxon>
        <taxon>Agaricomycotina</taxon>
        <taxon>Agaricomycetes</taxon>
        <taxon>Russulales</taxon>
        <taxon>Lachnocladiaceae</taxon>
        <taxon>Vararia</taxon>
    </lineage>
</organism>
<evidence type="ECO:0000313" key="2">
    <source>
        <dbReference type="Proteomes" id="UP000814128"/>
    </source>
</evidence>
<dbReference type="EMBL" id="MU273607">
    <property type="protein sequence ID" value="KAI0030758.1"/>
    <property type="molecule type" value="Genomic_DNA"/>
</dbReference>
<protein>
    <submittedName>
        <fullName evidence="1">Uncharacterized protein</fullName>
    </submittedName>
</protein>
<comment type="caution">
    <text evidence="1">The sequence shown here is derived from an EMBL/GenBank/DDBJ whole genome shotgun (WGS) entry which is preliminary data.</text>
</comment>
<reference evidence="1" key="1">
    <citation type="submission" date="2021-02" db="EMBL/GenBank/DDBJ databases">
        <authorList>
            <consortium name="DOE Joint Genome Institute"/>
            <person name="Ahrendt S."/>
            <person name="Looney B.P."/>
            <person name="Miyauchi S."/>
            <person name="Morin E."/>
            <person name="Drula E."/>
            <person name="Courty P.E."/>
            <person name="Chicoki N."/>
            <person name="Fauchery L."/>
            <person name="Kohler A."/>
            <person name="Kuo A."/>
            <person name="Labutti K."/>
            <person name="Pangilinan J."/>
            <person name="Lipzen A."/>
            <person name="Riley R."/>
            <person name="Andreopoulos W."/>
            <person name="He G."/>
            <person name="Johnson J."/>
            <person name="Barry K.W."/>
            <person name="Grigoriev I.V."/>
            <person name="Nagy L."/>
            <person name="Hibbett D."/>
            <person name="Henrissat B."/>
            <person name="Matheny P.B."/>
            <person name="Labbe J."/>
            <person name="Martin F."/>
        </authorList>
    </citation>
    <scope>NUCLEOTIDE SEQUENCE</scope>
    <source>
        <strain evidence="1">EC-137</strain>
    </source>
</reference>
<evidence type="ECO:0000313" key="1">
    <source>
        <dbReference type="EMBL" id="KAI0030758.1"/>
    </source>
</evidence>
<accession>A0ACB8QGD9</accession>
<name>A0ACB8QGD9_9AGAM</name>
<proteinExistence type="predicted"/>